<feature type="transmembrane region" description="Helical" evidence="2">
    <location>
        <begin position="542"/>
        <end position="561"/>
    </location>
</feature>
<keyword evidence="2" id="KW-0472">Membrane</keyword>
<feature type="region of interest" description="Disordered" evidence="1">
    <location>
        <begin position="667"/>
        <end position="703"/>
    </location>
</feature>
<keyword evidence="4" id="KW-1185">Reference proteome</keyword>
<feature type="transmembrane region" description="Helical" evidence="2">
    <location>
        <begin position="420"/>
        <end position="437"/>
    </location>
</feature>
<dbReference type="EMBL" id="BAAALT010000251">
    <property type="protein sequence ID" value="GAA1828987.1"/>
    <property type="molecule type" value="Genomic_DNA"/>
</dbReference>
<gene>
    <name evidence="3" type="ORF">GCM10009682_54910</name>
</gene>
<feature type="transmembrane region" description="Helical" evidence="2">
    <location>
        <begin position="443"/>
        <end position="466"/>
    </location>
</feature>
<feature type="transmembrane region" description="Helical" evidence="2">
    <location>
        <begin position="510"/>
        <end position="535"/>
    </location>
</feature>
<feature type="transmembrane region" description="Helical" evidence="2">
    <location>
        <begin position="141"/>
        <end position="159"/>
    </location>
</feature>
<feature type="transmembrane region" description="Helical" evidence="2">
    <location>
        <begin position="478"/>
        <end position="498"/>
    </location>
</feature>
<feature type="transmembrane region" description="Helical" evidence="2">
    <location>
        <begin position="171"/>
        <end position="189"/>
    </location>
</feature>
<feature type="transmembrane region" description="Helical" evidence="2">
    <location>
        <begin position="201"/>
        <end position="222"/>
    </location>
</feature>
<organism evidence="3 4">
    <name type="scientific">Luedemannella flava</name>
    <dbReference type="NCBI Taxonomy" id="349316"/>
    <lineage>
        <taxon>Bacteria</taxon>
        <taxon>Bacillati</taxon>
        <taxon>Actinomycetota</taxon>
        <taxon>Actinomycetes</taxon>
        <taxon>Micromonosporales</taxon>
        <taxon>Micromonosporaceae</taxon>
        <taxon>Luedemannella</taxon>
    </lineage>
</organism>
<comment type="caution">
    <text evidence="3">The sequence shown here is derived from an EMBL/GenBank/DDBJ whole genome shotgun (WGS) entry which is preliminary data.</text>
</comment>
<feature type="transmembrane region" description="Helical" evidence="2">
    <location>
        <begin position="350"/>
        <end position="371"/>
    </location>
</feature>
<dbReference type="RefSeq" id="WP_344138548.1">
    <property type="nucleotide sequence ID" value="NZ_BAAALT010000251.1"/>
</dbReference>
<dbReference type="Proteomes" id="UP001500218">
    <property type="component" value="Unassembled WGS sequence"/>
</dbReference>
<feature type="compositionally biased region" description="Low complexity" evidence="1">
    <location>
        <begin position="687"/>
        <end position="703"/>
    </location>
</feature>
<evidence type="ECO:0000313" key="4">
    <source>
        <dbReference type="Proteomes" id="UP001500218"/>
    </source>
</evidence>
<evidence type="ECO:0000256" key="1">
    <source>
        <dbReference type="SAM" id="MobiDB-lite"/>
    </source>
</evidence>
<protein>
    <submittedName>
        <fullName evidence="3">Uncharacterized protein</fullName>
    </submittedName>
</protein>
<feature type="transmembrane region" description="Helical" evidence="2">
    <location>
        <begin position="93"/>
        <end position="112"/>
    </location>
</feature>
<keyword evidence="2" id="KW-1133">Transmembrane helix</keyword>
<feature type="transmembrane region" description="Helical" evidence="2">
    <location>
        <begin position="568"/>
        <end position="585"/>
    </location>
</feature>
<name>A0ABN2MJ13_9ACTN</name>
<proteinExistence type="predicted"/>
<feature type="transmembrane region" description="Helical" evidence="2">
    <location>
        <begin position="234"/>
        <end position="258"/>
    </location>
</feature>
<evidence type="ECO:0000313" key="3">
    <source>
        <dbReference type="EMBL" id="GAA1828987.1"/>
    </source>
</evidence>
<feature type="transmembrane region" description="Helical" evidence="2">
    <location>
        <begin position="391"/>
        <end position="413"/>
    </location>
</feature>
<evidence type="ECO:0000256" key="2">
    <source>
        <dbReference type="SAM" id="Phobius"/>
    </source>
</evidence>
<keyword evidence="2" id="KW-0812">Transmembrane</keyword>
<feature type="transmembrane region" description="Helical" evidence="2">
    <location>
        <begin position="597"/>
        <end position="621"/>
    </location>
</feature>
<accession>A0ABN2MJ13</accession>
<feature type="transmembrane region" description="Helical" evidence="2">
    <location>
        <begin position="641"/>
        <end position="661"/>
    </location>
</feature>
<sequence>MNATTRRGLPDTIADALLRVAARRWPAELSDDMAREWAAEVHALRHDATVGAVTRATRQLRFAFSLAVSRPATGAGPRAAANVAGPVWRLTGGALFLLLVPYLGGLVVELAFRTARPLISLFEGYGPPLRPDLPLQVHPRVAVLGWLGVLLVLPLAALVGRRLAATRLFGTTPTLALLTVGVVGGWLLHEGRTPDVVTERLLVTGLAVAAWLAALLALLAYARRTTPTRPLATTAIAMGGALLTAALVAMLTTVLLFPDARPDAIAGLRLVLWYPVLMGDESVAAFVTWNSDPIFDVLPDLLPGIVLATTAFAVSFLACGAREPLPLPAADDPALPPWSGRRAVPGVPRAVGPALVLLGAAVWATTLGLVTPPLRAAVITDDWTVGHAWRLPWAADLRFAAVLLMGIGLVLALARSGRRVTSAVPATVVLFAANVALDHPRLPGAIAGAAVVGTAVAVLAIAWRTARLGTDATAGRDRRLLAGAIVVAAYCGPALLASDNGVELAGAPTVAAAVLIAGTVVTAGALALTSVACALTVRATALPGWAGVILLGLLGAAPVVLETVLIERWSRLAGLPLVVAAMAVARGRRADRPARSVAWWAAVLPLSVVVAYPAVLANALLPRSLSDWVPLSLDGEEFVPLLPGAVLTGMALAWVAGRFAIRRPADATPVRPAGTTGPGRWRPYPSAPSAAVPSSPSSSTASG</sequence>
<reference evidence="3 4" key="1">
    <citation type="journal article" date="2019" name="Int. J. Syst. Evol. Microbiol.">
        <title>The Global Catalogue of Microorganisms (GCM) 10K type strain sequencing project: providing services to taxonomists for standard genome sequencing and annotation.</title>
        <authorList>
            <consortium name="The Broad Institute Genomics Platform"/>
            <consortium name="The Broad Institute Genome Sequencing Center for Infectious Disease"/>
            <person name="Wu L."/>
            <person name="Ma J."/>
        </authorList>
    </citation>
    <scope>NUCLEOTIDE SEQUENCE [LARGE SCALE GENOMIC DNA]</scope>
    <source>
        <strain evidence="3 4">JCM 13250</strain>
    </source>
</reference>
<feature type="transmembrane region" description="Helical" evidence="2">
    <location>
        <begin position="301"/>
        <end position="319"/>
    </location>
</feature>